<dbReference type="HOGENOM" id="CLU_022176_3_0_10"/>
<dbReference type="Proteomes" id="UP000001208">
    <property type="component" value="Chromosome"/>
</dbReference>
<feature type="repeat" description="TPR" evidence="3">
    <location>
        <begin position="186"/>
        <end position="219"/>
    </location>
</feature>
<keyword evidence="2 3" id="KW-0802">TPR repeat</keyword>
<dbReference type="InterPro" id="IPR000160">
    <property type="entry name" value="GGDEF_dom"/>
</dbReference>
<dbReference type="SMART" id="SM00028">
    <property type="entry name" value="TPR"/>
    <property type="match status" value="7"/>
</dbReference>
<evidence type="ECO:0000256" key="1">
    <source>
        <dbReference type="ARBA" id="ARBA00022737"/>
    </source>
</evidence>
<keyword evidence="5" id="KW-0723">Serine/threonine-protein kinase</keyword>
<feature type="repeat" description="TPR" evidence="3">
    <location>
        <begin position="146"/>
        <end position="179"/>
    </location>
</feature>
<gene>
    <name evidence="5" type="ordered locus">Ctha_0027</name>
</gene>
<dbReference type="Gene3D" id="1.25.40.10">
    <property type="entry name" value="Tetratricopeptide repeat domain"/>
    <property type="match status" value="2"/>
</dbReference>
<dbReference type="OrthoDB" id="1090267at2"/>
<dbReference type="PANTHER" id="PTHR45641">
    <property type="entry name" value="TETRATRICOPEPTIDE REPEAT PROTEIN (AFU_ORTHOLOGUE AFUA_6G03870)"/>
    <property type="match status" value="1"/>
</dbReference>
<dbReference type="Pfam" id="PF13424">
    <property type="entry name" value="TPR_12"/>
    <property type="match status" value="2"/>
</dbReference>
<name>B3QSA8_CHLT3</name>
<dbReference type="InterPro" id="IPR011990">
    <property type="entry name" value="TPR-like_helical_dom_sf"/>
</dbReference>
<organism evidence="5 6">
    <name type="scientific">Chloroherpeton thalassium (strain ATCC 35110 / GB-78)</name>
    <dbReference type="NCBI Taxonomy" id="517418"/>
    <lineage>
        <taxon>Bacteria</taxon>
        <taxon>Pseudomonadati</taxon>
        <taxon>Chlorobiota</taxon>
        <taxon>Chlorobiia</taxon>
        <taxon>Chlorobiales</taxon>
        <taxon>Chloroherpetonaceae</taxon>
        <taxon>Chloroherpeton</taxon>
    </lineage>
</organism>
<dbReference type="RefSeq" id="WP_012498583.1">
    <property type="nucleotide sequence ID" value="NC_011026.1"/>
</dbReference>
<dbReference type="CDD" id="cd01949">
    <property type="entry name" value="GGDEF"/>
    <property type="match status" value="1"/>
</dbReference>
<keyword evidence="5" id="KW-0418">Kinase</keyword>
<protein>
    <submittedName>
        <fullName evidence="5">Diguanylate cyclase and serine/threonine protein kinase with TPR repeats</fullName>
    </submittedName>
</protein>
<dbReference type="STRING" id="517418.Ctha_0027"/>
<proteinExistence type="predicted"/>
<dbReference type="SMART" id="SM00267">
    <property type="entry name" value="GGDEF"/>
    <property type="match status" value="1"/>
</dbReference>
<evidence type="ECO:0000256" key="3">
    <source>
        <dbReference type="PROSITE-ProRule" id="PRU00339"/>
    </source>
</evidence>
<dbReference type="Pfam" id="PF00990">
    <property type="entry name" value="GGDEF"/>
    <property type="match status" value="1"/>
</dbReference>
<dbReference type="EMBL" id="CP001100">
    <property type="protein sequence ID" value="ACF12499.1"/>
    <property type="molecule type" value="Genomic_DNA"/>
</dbReference>
<dbReference type="eggNOG" id="COG0457">
    <property type="taxonomic scope" value="Bacteria"/>
</dbReference>
<evidence type="ECO:0000313" key="5">
    <source>
        <dbReference type="EMBL" id="ACF12499.1"/>
    </source>
</evidence>
<dbReference type="PANTHER" id="PTHR45641:SF19">
    <property type="entry name" value="NEPHROCYSTIN-3"/>
    <property type="match status" value="1"/>
</dbReference>
<keyword evidence="1" id="KW-0677">Repeat</keyword>
<dbReference type="KEGG" id="cts:Ctha_0027"/>
<keyword evidence="5" id="KW-0808">Transferase</keyword>
<dbReference type="PROSITE" id="PS50293">
    <property type="entry name" value="TPR_REGION"/>
    <property type="match status" value="1"/>
</dbReference>
<sequence>MKISTTQSKIDNIKKRLDSNIDEKERVDLLVSLAETIHITNTQYALDLGKRACDQAKELCYKKGQAKGLCIIGKCLWRLSNNEEALTHLLESLWTFEEIGERTGEAKALMAMGVVLKSLSDFEQAIGYFFQSLRILEEVNDKVSQAEVMNNIGNVFKNLNNYYEALPYYQQSLAILESANEKHGMALALNNIGYVHYALGKYDEALPYFQQSIKYAKEIGDAIAESEALNNMGMVYEKIVDDQTALDIYFKSLLKSQEIGDRYGEARVLLSIGMQYAKNKDIESAEQYLQESTLIAEAVKARSIMCQAYRALANVYEQKKDFERALGYYKAFDSIKEELLSKDITGKINALKQNFELHTVQKELELFRTKNEELIGAFRDLQSLNISLQAELDLKTRVVNELRSKNDAKDAEPRKDFLTNLYTLRAVSPKLKHLFDSAKRQGKELSIAVIEIDLFKQINSRYPSQIMSEVLKKVAQILKEHIRTEDILVRYLGSSFVLLMPDLPAVRAFIICEKMRQAVESFRWGMLASGLKITVSFGLADDLKVPSYEKLIRLAEMKLQQTERSGGNQVRS</sequence>
<reference evidence="5 6" key="1">
    <citation type="submission" date="2008-06" db="EMBL/GenBank/DDBJ databases">
        <title>Complete sequence of Chloroherpeton thalassium ATCC 35110.</title>
        <authorList>
            <consortium name="US DOE Joint Genome Institute"/>
            <person name="Lucas S."/>
            <person name="Copeland A."/>
            <person name="Lapidus A."/>
            <person name="Glavina del Rio T."/>
            <person name="Dalin E."/>
            <person name="Tice H."/>
            <person name="Bruce D."/>
            <person name="Goodwin L."/>
            <person name="Pitluck S."/>
            <person name="Schmutz J."/>
            <person name="Larimer F."/>
            <person name="Land M."/>
            <person name="Hauser L."/>
            <person name="Kyrpides N."/>
            <person name="Mikhailova N."/>
            <person name="Liu Z."/>
            <person name="Li T."/>
            <person name="Zhao F."/>
            <person name="Overmann J."/>
            <person name="Bryant D.A."/>
            <person name="Richardson P."/>
        </authorList>
    </citation>
    <scope>NUCLEOTIDE SEQUENCE [LARGE SCALE GENOMIC DNA]</scope>
    <source>
        <strain evidence="6">ATCC 35110 / GB-78</strain>
    </source>
</reference>
<dbReference type="SUPFAM" id="SSF48452">
    <property type="entry name" value="TPR-like"/>
    <property type="match status" value="2"/>
</dbReference>
<dbReference type="eggNOG" id="COG3706">
    <property type="taxonomic scope" value="Bacteria"/>
</dbReference>
<evidence type="ECO:0000259" key="4">
    <source>
        <dbReference type="PROSITE" id="PS50887"/>
    </source>
</evidence>
<feature type="domain" description="GGDEF" evidence="4">
    <location>
        <begin position="443"/>
        <end position="572"/>
    </location>
</feature>
<dbReference type="NCBIfam" id="TIGR00254">
    <property type="entry name" value="GGDEF"/>
    <property type="match status" value="1"/>
</dbReference>
<dbReference type="Gene3D" id="3.30.70.270">
    <property type="match status" value="1"/>
</dbReference>
<keyword evidence="6" id="KW-1185">Reference proteome</keyword>
<dbReference type="PROSITE" id="PS50005">
    <property type="entry name" value="TPR"/>
    <property type="match status" value="3"/>
</dbReference>
<dbReference type="PROSITE" id="PS50887">
    <property type="entry name" value="GGDEF"/>
    <property type="match status" value="1"/>
</dbReference>
<dbReference type="AlphaFoldDB" id="B3QSA8"/>
<dbReference type="InterPro" id="IPR019734">
    <property type="entry name" value="TPR_rpt"/>
</dbReference>
<dbReference type="GO" id="GO:0004674">
    <property type="term" value="F:protein serine/threonine kinase activity"/>
    <property type="evidence" value="ECO:0007669"/>
    <property type="project" value="UniProtKB-KW"/>
</dbReference>
<dbReference type="Pfam" id="PF13176">
    <property type="entry name" value="TPR_7"/>
    <property type="match status" value="1"/>
</dbReference>
<dbReference type="InterPro" id="IPR029787">
    <property type="entry name" value="Nucleotide_cyclase"/>
</dbReference>
<feature type="repeat" description="TPR" evidence="3">
    <location>
        <begin position="106"/>
        <end position="139"/>
    </location>
</feature>
<evidence type="ECO:0000313" key="6">
    <source>
        <dbReference type="Proteomes" id="UP000001208"/>
    </source>
</evidence>
<accession>B3QSA8</accession>
<evidence type="ECO:0000256" key="2">
    <source>
        <dbReference type="ARBA" id="ARBA00022803"/>
    </source>
</evidence>
<dbReference type="InterPro" id="IPR043128">
    <property type="entry name" value="Rev_trsase/Diguanyl_cyclase"/>
</dbReference>
<dbReference type="SUPFAM" id="SSF55073">
    <property type="entry name" value="Nucleotide cyclase"/>
    <property type="match status" value="1"/>
</dbReference>